<evidence type="ECO:0000313" key="2">
    <source>
        <dbReference type="EMBL" id="GFR80350.1"/>
    </source>
</evidence>
<evidence type="ECO:0000256" key="1">
    <source>
        <dbReference type="SAM" id="MobiDB-lite"/>
    </source>
</evidence>
<organism evidence="2 3">
    <name type="scientific">Elysia marginata</name>
    <dbReference type="NCBI Taxonomy" id="1093978"/>
    <lineage>
        <taxon>Eukaryota</taxon>
        <taxon>Metazoa</taxon>
        <taxon>Spiralia</taxon>
        <taxon>Lophotrochozoa</taxon>
        <taxon>Mollusca</taxon>
        <taxon>Gastropoda</taxon>
        <taxon>Heterobranchia</taxon>
        <taxon>Euthyneura</taxon>
        <taxon>Panpulmonata</taxon>
        <taxon>Sacoglossa</taxon>
        <taxon>Placobranchoidea</taxon>
        <taxon>Plakobranchidae</taxon>
        <taxon>Elysia</taxon>
    </lineage>
</organism>
<dbReference type="EMBL" id="BMAT01001128">
    <property type="protein sequence ID" value="GFR80350.1"/>
    <property type="molecule type" value="Genomic_DNA"/>
</dbReference>
<dbReference type="Proteomes" id="UP000762676">
    <property type="component" value="Unassembled WGS sequence"/>
</dbReference>
<proteinExistence type="predicted"/>
<accession>A0AAV4G5T4</accession>
<keyword evidence="3" id="KW-1185">Reference proteome</keyword>
<feature type="region of interest" description="Disordered" evidence="1">
    <location>
        <begin position="12"/>
        <end position="36"/>
    </location>
</feature>
<dbReference type="AlphaFoldDB" id="A0AAV4G5T4"/>
<comment type="caution">
    <text evidence="2">The sequence shown here is derived from an EMBL/GenBank/DDBJ whole genome shotgun (WGS) entry which is preliminary data.</text>
</comment>
<gene>
    <name evidence="2" type="ORF">ElyMa_000579500</name>
</gene>
<sequence>MCVRRYCCSRGGCVGTHSSARSASPDARGVENSEERVGQRDRYYGVCHRQACCPSQGAERLGEGVRCGTFSARSPIKLWLGTNGVFRVELY</sequence>
<reference evidence="2 3" key="1">
    <citation type="journal article" date="2021" name="Elife">
        <title>Chloroplast acquisition without the gene transfer in kleptoplastic sea slugs, Plakobranchus ocellatus.</title>
        <authorList>
            <person name="Maeda T."/>
            <person name="Takahashi S."/>
            <person name="Yoshida T."/>
            <person name="Shimamura S."/>
            <person name="Takaki Y."/>
            <person name="Nagai Y."/>
            <person name="Toyoda A."/>
            <person name="Suzuki Y."/>
            <person name="Arimoto A."/>
            <person name="Ishii H."/>
            <person name="Satoh N."/>
            <person name="Nishiyama T."/>
            <person name="Hasebe M."/>
            <person name="Maruyama T."/>
            <person name="Minagawa J."/>
            <person name="Obokata J."/>
            <person name="Shigenobu S."/>
        </authorList>
    </citation>
    <scope>NUCLEOTIDE SEQUENCE [LARGE SCALE GENOMIC DNA]</scope>
</reference>
<protein>
    <submittedName>
        <fullName evidence="2">Uncharacterized protein</fullName>
    </submittedName>
</protein>
<name>A0AAV4G5T4_9GAST</name>
<evidence type="ECO:0000313" key="3">
    <source>
        <dbReference type="Proteomes" id="UP000762676"/>
    </source>
</evidence>